<dbReference type="OrthoDB" id="6132489at2759"/>
<evidence type="ECO:0000313" key="1">
    <source>
        <dbReference type="EnsemblMetazoa" id="XP_038044810.1"/>
    </source>
</evidence>
<sequence>MWMNTKEAAMECLRCALLTLILVGFVQMKGSQALIDNSFRLSSSESAAATTIRMTTSLSSASPVLPDPRLSHWARAASDYLRSLDCTAVTFTSQTECQRLQTLDTKRMSVYLAGPRSRQRMVSVLPDGGLSRGRSHDAVLVIDPHPTASFGHLVVVFSLDLDSDWEDCRSRLGWYIGDGECIHILEKRRCRNKLHRKSGRRRCEINFLPLVHLEEDSNKEQQLRCFPNIGSFGPCPQYRTDVGNYTNRCELSHNTYRCEIPVQHVNSRCKYYEICDQAVLVSGGWNRQTSQQRHAQNIRGMYSMLREHGFKRPNIKTFFADSGDILLEEDEHSNRNSYPATQKDAIRNHISTLCRVPNCVETLVIYLNSPTTNDGTSLLWDTDSNGVASEAESYSTTELLQDLEDCRAKRIYVIADQSYSGLLAESIITSENHGNVVVFASSGSTEYSWNDELTWQWIQANHTTQCVDAIFEDYMDTMSSLPSMAEGGFNAANSTVFGAPCETLPFFTPREIKTNFMGCQNLPMAWWLFKFQESRNAKS</sequence>
<dbReference type="PANTHER" id="PTHR35842:SF1">
    <property type="entry name" value="SI:CH211-67E16.11"/>
    <property type="match status" value="1"/>
</dbReference>
<dbReference type="RefSeq" id="XP_038044810.1">
    <property type="nucleotide sequence ID" value="XM_038188882.1"/>
</dbReference>
<dbReference type="GeneID" id="119719430"/>
<organism evidence="1 2">
    <name type="scientific">Patiria miniata</name>
    <name type="common">Bat star</name>
    <name type="synonym">Asterina miniata</name>
    <dbReference type="NCBI Taxonomy" id="46514"/>
    <lineage>
        <taxon>Eukaryota</taxon>
        <taxon>Metazoa</taxon>
        <taxon>Echinodermata</taxon>
        <taxon>Eleutherozoa</taxon>
        <taxon>Asterozoa</taxon>
        <taxon>Asteroidea</taxon>
        <taxon>Valvatacea</taxon>
        <taxon>Valvatida</taxon>
        <taxon>Asterinidae</taxon>
        <taxon>Patiria</taxon>
    </lineage>
</organism>
<dbReference type="EnsemblMetazoa" id="XM_038188882.1">
    <property type="protein sequence ID" value="XP_038044810.1"/>
    <property type="gene ID" value="LOC119719430"/>
</dbReference>
<accession>A0A913Z2A0</accession>
<dbReference type="PANTHER" id="PTHR35842">
    <property type="entry name" value="SI:CH211-67E16.11"/>
    <property type="match status" value="1"/>
</dbReference>
<protein>
    <submittedName>
        <fullName evidence="1">Uncharacterized protein</fullName>
    </submittedName>
</protein>
<dbReference type="Proteomes" id="UP000887568">
    <property type="component" value="Unplaced"/>
</dbReference>
<evidence type="ECO:0000313" key="2">
    <source>
        <dbReference type="Proteomes" id="UP000887568"/>
    </source>
</evidence>
<name>A0A913Z2A0_PATMI</name>
<reference evidence="1" key="1">
    <citation type="submission" date="2022-11" db="UniProtKB">
        <authorList>
            <consortium name="EnsemblMetazoa"/>
        </authorList>
    </citation>
    <scope>IDENTIFICATION</scope>
</reference>
<dbReference type="AlphaFoldDB" id="A0A913Z2A0"/>
<proteinExistence type="predicted"/>
<dbReference type="OMA" id="EFARCPQ"/>
<keyword evidence="2" id="KW-1185">Reference proteome</keyword>